<dbReference type="Proteomes" id="UP000243679">
    <property type="component" value="Chromosome"/>
</dbReference>
<dbReference type="InterPro" id="IPR002877">
    <property type="entry name" value="RNA_MeTrfase_FtsJ_dom"/>
</dbReference>
<evidence type="ECO:0000256" key="9">
    <source>
        <dbReference type="ARBA" id="ARBA00042745"/>
    </source>
</evidence>
<feature type="binding site" evidence="11">
    <location>
        <position position="121"/>
    </location>
    <ligand>
        <name>S-adenosyl-L-methionine</name>
        <dbReference type="ChEBI" id="CHEBI:59789"/>
    </ligand>
</feature>
<comment type="similarity">
    <text evidence="11">Belongs to the class I-like SAM-binding methyltransferase superfamily. RNA methyltransferase RlmE family.</text>
</comment>
<dbReference type="Gene3D" id="3.40.50.150">
    <property type="entry name" value="Vaccinia Virus protein VP39"/>
    <property type="match status" value="1"/>
</dbReference>
<organism evidence="14 15">
    <name type="scientific">Candidatus Nitrosoglobus terrae</name>
    <dbReference type="NCBI Taxonomy" id="1630141"/>
    <lineage>
        <taxon>Bacteria</taxon>
        <taxon>Pseudomonadati</taxon>
        <taxon>Pseudomonadota</taxon>
        <taxon>Gammaproteobacteria</taxon>
        <taxon>Chromatiales</taxon>
        <taxon>Chromatiaceae</taxon>
        <taxon>Candidatus Nitrosoglobus</taxon>
    </lineage>
</organism>
<keyword evidence="3 11" id="KW-0808">Transferase</keyword>
<evidence type="ECO:0000256" key="6">
    <source>
        <dbReference type="ARBA" id="ARBA00038861"/>
    </source>
</evidence>
<evidence type="ECO:0000256" key="1">
    <source>
        <dbReference type="ARBA" id="ARBA00022552"/>
    </source>
</evidence>
<keyword evidence="11" id="KW-0963">Cytoplasm</keyword>
<comment type="catalytic activity">
    <reaction evidence="10 11">
        <text>uridine(2552) in 23S rRNA + S-adenosyl-L-methionine = 2'-O-methyluridine(2552) in 23S rRNA + S-adenosyl-L-homocysteine + H(+)</text>
        <dbReference type="Rhea" id="RHEA:42720"/>
        <dbReference type="Rhea" id="RHEA-COMP:10202"/>
        <dbReference type="Rhea" id="RHEA-COMP:10203"/>
        <dbReference type="ChEBI" id="CHEBI:15378"/>
        <dbReference type="ChEBI" id="CHEBI:57856"/>
        <dbReference type="ChEBI" id="CHEBI:59789"/>
        <dbReference type="ChEBI" id="CHEBI:65315"/>
        <dbReference type="ChEBI" id="CHEBI:74478"/>
        <dbReference type="EC" id="2.1.1.166"/>
    </reaction>
</comment>
<dbReference type="InterPro" id="IPR029063">
    <property type="entry name" value="SAM-dependent_MTases_sf"/>
</dbReference>
<dbReference type="RefSeq" id="WP_096526389.1">
    <property type="nucleotide sequence ID" value="NZ_AP014836.1"/>
</dbReference>
<dbReference type="GO" id="GO:0005737">
    <property type="term" value="C:cytoplasm"/>
    <property type="evidence" value="ECO:0007669"/>
    <property type="project" value="UniProtKB-SubCell"/>
</dbReference>
<dbReference type="EMBL" id="AP014836">
    <property type="protein sequence ID" value="BAW79771.1"/>
    <property type="molecule type" value="Genomic_DNA"/>
</dbReference>
<reference evidence="14 15" key="1">
    <citation type="journal article" date="2017" name="ISME J.">
        <title>An acid-tolerant ammonia-oxidizing ?-proteobacterium from soil.</title>
        <authorList>
            <person name="Hayatsu M."/>
            <person name="Tago K."/>
            <person name="Uchiyama I."/>
            <person name="Toyoda A."/>
            <person name="Wang Y."/>
            <person name="Shimomura Y."/>
            <person name="Okubo T."/>
            <person name="Kurisu F."/>
            <person name="Hirono Y."/>
            <person name="Nonaka K."/>
            <person name="Akiyama H."/>
            <person name="Itoh T."/>
            <person name="Takami H."/>
        </authorList>
    </citation>
    <scope>NUCLEOTIDE SEQUENCE [LARGE SCALE GENOMIC DNA]</scope>
    <source>
        <strain evidence="14 15">TAO100</strain>
    </source>
</reference>
<evidence type="ECO:0000256" key="4">
    <source>
        <dbReference type="ARBA" id="ARBA00022691"/>
    </source>
</evidence>
<evidence type="ECO:0000256" key="2">
    <source>
        <dbReference type="ARBA" id="ARBA00022603"/>
    </source>
</evidence>
<evidence type="ECO:0000256" key="7">
    <source>
        <dbReference type="ARBA" id="ARBA00041129"/>
    </source>
</evidence>
<gene>
    <name evidence="11" type="primary">rlmE</name>
    <name evidence="11" type="synonym">ftsJ</name>
    <name evidence="11" type="synonym">rrmJ</name>
    <name evidence="14" type="ORF">TAO_0401</name>
</gene>
<dbReference type="SUPFAM" id="SSF53335">
    <property type="entry name" value="S-adenosyl-L-methionine-dependent methyltransferases"/>
    <property type="match status" value="1"/>
</dbReference>
<dbReference type="HAMAP" id="MF_01547">
    <property type="entry name" value="RNA_methyltr_E"/>
    <property type="match status" value="1"/>
</dbReference>
<dbReference type="EC" id="2.1.1.166" evidence="6 11"/>
<feature type="active site" description="Proton acceptor" evidence="11 12">
    <location>
        <position position="161"/>
    </location>
</feature>
<evidence type="ECO:0000259" key="13">
    <source>
        <dbReference type="Pfam" id="PF01728"/>
    </source>
</evidence>
<feature type="binding site" evidence="11">
    <location>
        <position position="80"/>
    </location>
    <ligand>
        <name>S-adenosyl-L-methionine</name>
        <dbReference type="ChEBI" id="CHEBI:59789"/>
    </ligand>
</feature>
<dbReference type="CDD" id="cd02440">
    <property type="entry name" value="AdoMet_MTases"/>
    <property type="match status" value="1"/>
</dbReference>
<dbReference type="FunFam" id="3.40.50.150:FF:000005">
    <property type="entry name" value="Ribosomal RNA large subunit methyltransferase E"/>
    <property type="match status" value="1"/>
</dbReference>
<evidence type="ECO:0000256" key="11">
    <source>
        <dbReference type="HAMAP-Rule" id="MF_01547"/>
    </source>
</evidence>
<dbReference type="AlphaFoldDB" id="A0A1Q2SKU8"/>
<dbReference type="PANTHER" id="PTHR10920:SF18">
    <property type="entry name" value="RRNA METHYLTRANSFERASE 2, MITOCHONDRIAL"/>
    <property type="match status" value="1"/>
</dbReference>
<dbReference type="KEGG" id="ntt:TAO_0401"/>
<evidence type="ECO:0000256" key="12">
    <source>
        <dbReference type="PIRSR" id="PIRSR005461-1"/>
    </source>
</evidence>
<protein>
    <recommendedName>
        <fullName evidence="7 11">Ribosomal RNA large subunit methyltransferase E</fullName>
        <ecNumber evidence="6 11">2.1.1.166</ecNumber>
    </recommendedName>
    <alternativeName>
        <fullName evidence="9 11">23S rRNA Um2552 methyltransferase</fullName>
    </alternativeName>
    <alternativeName>
        <fullName evidence="8 11">rRNA (uridine-2'-O-)-methyltransferase</fullName>
    </alternativeName>
</protein>
<dbReference type="PIRSF" id="PIRSF005461">
    <property type="entry name" value="23S_rRNA_mtase"/>
    <property type="match status" value="1"/>
</dbReference>
<evidence type="ECO:0000256" key="10">
    <source>
        <dbReference type="ARBA" id="ARBA00048970"/>
    </source>
</evidence>
<evidence type="ECO:0000256" key="8">
    <source>
        <dbReference type="ARBA" id="ARBA00041995"/>
    </source>
</evidence>
<keyword evidence="2 11" id="KW-0489">Methyltransferase</keyword>
<dbReference type="Pfam" id="PF01728">
    <property type="entry name" value="FtsJ"/>
    <property type="match status" value="1"/>
</dbReference>
<feature type="binding site" evidence="11">
    <location>
        <position position="62"/>
    </location>
    <ligand>
        <name>S-adenosyl-L-methionine</name>
        <dbReference type="ChEBI" id="CHEBI:59789"/>
    </ligand>
</feature>
<feature type="domain" description="Ribosomal RNA methyltransferase FtsJ" evidence="13">
    <location>
        <begin position="28"/>
        <end position="203"/>
    </location>
</feature>
<evidence type="ECO:0000256" key="5">
    <source>
        <dbReference type="ARBA" id="ARBA00037569"/>
    </source>
</evidence>
<evidence type="ECO:0000313" key="14">
    <source>
        <dbReference type="EMBL" id="BAW79771.1"/>
    </source>
</evidence>
<feature type="binding site" evidence="11">
    <location>
        <position position="96"/>
    </location>
    <ligand>
        <name>S-adenosyl-L-methionine</name>
        <dbReference type="ChEBI" id="CHEBI:59789"/>
    </ligand>
</feature>
<sequence length="212" mass="23880">MRNKASSDRWLRERSRDPYVARAKRQGYRSRAVFKLQEINSREHLLRPGMIVVDLGSAPGGWSQWAAEQSGQKGQVIALDILPMVPSPRVQFIQGDFCEDDILIELKNILADRKIDLVMSDMAPNMSGILAIDQPRAIYLGELAVAFAQENLSPRGSFLLKSFYGEGFEGLYKLISQSFSQVRLNKPPASRDRSREVYIVARQLRKIRGAAG</sequence>
<keyword evidence="15" id="KW-1185">Reference proteome</keyword>
<evidence type="ECO:0000313" key="15">
    <source>
        <dbReference type="Proteomes" id="UP000243679"/>
    </source>
</evidence>
<dbReference type="PANTHER" id="PTHR10920">
    <property type="entry name" value="RIBOSOMAL RNA METHYLTRANSFERASE"/>
    <property type="match status" value="1"/>
</dbReference>
<accession>A0A1Q2SKU8</accession>
<proteinExistence type="inferred from homology"/>
<name>A0A1Q2SKU8_9GAMM</name>
<comment type="function">
    <text evidence="5 11">Specifically methylates the uridine in position 2552 of 23S rRNA at the 2'-O position of the ribose in the fully assembled 50S ribosomal subunit.</text>
</comment>
<evidence type="ECO:0000256" key="3">
    <source>
        <dbReference type="ARBA" id="ARBA00022679"/>
    </source>
</evidence>
<dbReference type="OrthoDB" id="9790080at2"/>
<keyword evidence="1 11" id="KW-0698">rRNA processing</keyword>
<keyword evidence="4 11" id="KW-0949">S-adenosyl-L-methionine</keyword>
<feature type="binding site" evidence="11">
    <location>
        <position position="60"/>
    </location>
    <ligand>
        <name>S-adenosyl-L-methionine</name>
        <dbReference type="ChEBI" id="CHEBI:59789"/>
    </ligand>
</feature>
<comment type="subcellular location">
    <subcellularLocation>
        <location evidence="11">Cytoplasm</location>
    </subcellularLocation>
</comment>
<dbReference type="InterPro" id="IPR015507">
    <property type="entry name" value="rRNA-MeTfrase_E"/>
</dbReference>
<dbReference type="GO" id="GO:0008650">
    <property type="term" value="F:rRNA (uridine-2'-O-)-methyltransferase activity"/>
    <property type="evidence" value="ECO:0007669"/>
    <property type="project" value="UniProtKB-UniRule"/>
</dbReference>
<dbReference type="InterPro" id="IPR050082">
    <property type="entry name" value="RNA_methyltr_RlmE"/>
</dbReference>